<dbReference type="GO" id="GO:0009617">
    <property type="term" value="P:response to bacterium"/>
    <property type="evidence" value="ECO:0007669"/>
    <property type="project" value="TreeGrafter"/>
</dbReference>
<comment type="caution">
    <text evidence="12">The sequence shown here is derived from an EMBL/GenBank/DDBJ whole genome shotgun (WGS) entry which is preliminary data.</text>
</comment>
<evidence type="ECO:0000256" key="7">
    <source>
        <dbReference type="ARBA" id="ARBA00023180"/>
    </source>
</evidence>
<evidence type="ECO:0000256" key="10">
    <source>
        <dbReference type="SAM" id="SignalP"/>
    </source>
</evidence>
<feature type="region of interest" description="Disordered" evidence="8">
    <location>
        <begin position="310"/>
        <end position="334"/>
    </location>
</feature>
<reference evidence="12 13" key="1">
    <citation type="submission" date="2024-05" db="EMBL/GenBank/DDBJ databases">
        <title>A high-quality chromosomal-level genome assembly of Topmouth culter (Culter alburnus).</title>
        <authorList>
            <person name="Zhao H."/>
        </authorList>
    </citation>
    <scope>NUCLEOTIDE SEQUENCE [LARGE SCALE GENOMIC DNA]</scope>
    <source>
        <strain evidence="12">CATC2023</strain>
        <tissue evidence="12">Muscle</tissue>
    </source>
</reference>
<dbReference type="Pfam" id="PF07686">
    <property type="entry name" value="V-set"/>
    <property type="match status" value="2"/>
</dbReference>
<dbReference type="InterPro" id="IPR003599">
    <property type="entry name" value="Ig_sub"/>
</dbReference>
<gene>
    <name evidence="12" type="ORF">ABG768_025599</name>
</gene>
<feature type="chain" id="PRO_5043497908" description="Ig-like domain-containing protein" evidence="10">
    <location>
        <begin position="18"/>
        <end position="334"/>
    </location>
</feature>
<dbReference type="SMART" id="SM00406">
    <property type="entry name" value="IGv"/>
    <property type="match status" value="1"/>
</dbReference>
<evidence type="ECO:0000256" key="2">
    <source>
        <dbReference type="ARBA" id="ARBA00022475"/>
    </source>
</evidence>
<evidence type="ECO:0000313" key="13">
    <source>
        <dbReference type="Proteomes" id="UP001479290"/>
    </source>
</evidence>
<dbReference type="CDD" id="cd00099">
    <property type="entry name" value="IgV"/>
    <property type="match status" value="1"/>
</dbReference>
<keyword evidence="2" id="KW-1003">Cell membrane</keyword>
<protein>
    <recommendedName>
        <fullName evidence="11">Ig-like domain-containing protein</fullName>
    </recommendedName>
</protein>
<accession>A0AAW2AHF3</accession>
<keyword evidence="5 9" id="KW-0472">Membrane</keyword>
<dbReference type="Gene3D" id="2.60.40.10">
    <property type="entry name" value="Immunoglobulins"/>
    <property type="match status" value="2"/>
</dbReference>
<feature type="transmembrane region" description="Helical" evidence="9">
    <location>
        <begin position="255"/>
        <end position="278"/>
    </location>
</feature>
<keyword evidence="9" id="KW-0812">Transmembrane</keyword>
<evidence type="ECO:0000256" key="1">
    <source>
        <dbReference type="ARBA" id="ARBA00004236"/>
    </source>
</evidence>
<evidence type="ECO:0000256" key="6">
    <source>
        <dbReference type="ARBA" id="ARBA00023157"/>
    </source>
</evidence>
<dbReference type="SUPFAM" id="SSF48726">
    <property type="entry name" value="Immunoglobulin"/>
    <property type="match status" value="2"/>
</dbReference>
<dbReference type="InterPro" id="IPR013783">
    <property type="entry name" value="Ig-like_fold"/>
</dbReference>
<feature type="domain" description="Ig-like" evidence="11">
    <location>
        <begin position="30"/>
        <end position="111"/>
    </location>
</feature>
<evidence type="ECO:0000256" key="4">
    <source>
        <dbReference type="ARBA" id="ARBA00022859"/>
    </source>
</evidence>
<dbReference type="GO" id="GO:0005886">
    <property type="term" value="C:plasma membrane"/>
    <property type="evidence" value="ECO:0007669"/>
    <property type="project" value="UniProtKB-SubCell"/>
</dbReference>
<evidence type="ECO:0000259" key="11">
    <source>
        <dbReference type="PROSITE" id="PS50835"/>
    </source>
</evidence>
<keyword evidence="13" id="KW-1185">Reference proteome</keyword>
<keyword evidence="3 10" id="KW-0732">Signal</keyword>
<proteinExistence type="predicted"/>
<dbReference type="GO" id="GO:0002376">
    <property type="term" value="P:immune system process"/>
    <property type="evidence" value="ECO:0007669"/>
    <property type="project" value="UniProtKB-KW"/>
</dbReference>
<dbReference type="AlphaFoldDB" id="A0AAW2AHF3"/>
<evidence type="ECO:0000313" key="12">
    <source>
        <dbReference type="EMBL" id="KAK9972278.1"/>
    </source>
</evidence>
<organism evidence="12 13">
    <name type="scientific">Culter alburnus</name>
    <name type="common">Topmouth culter</name>
    <dbReference type="NCBI Taxonomy" id="194366"/>
    <lineage>
        <taxon>Eukaryota</taxon>
        <taxon>Metazoa</taxon>
        <taxon>Chordata</taxon>
        <taxon>Craniata</taxon>
        <taxon>Vertebrata</taxon>
        <taxon>Euteleostomi</taxon>
        <taxon>Actinopterygii</taxon>
        <taxon>Neopterygii</taxon>
        <taxon>Teleostei</taxon>
        <taxon>Ostariophysi</taxon>
        <taxon>Cypriniformes</taxon>
        <taxon>Xenocyprididae</taxon>
        <taxon>Xenocypridinae</taxon>
        <taxon>Culter</taxon>
    </lineage>
</organism>
<keyword evidence="4" id="KW-0391">Immunity</keyword>
<evidence type="ECO:0000256" key="9">
    <source>
        <dbReference type="SAM" id="Phobius"/>
    </source>
</evidence>
<dbReference type="PROSITE" id="PS50835">
    <property type="entry name" value="IG_LIKE"/>
    <property type="match status" value="2"/>
</dbReference>
<keyword evidence="6" id="KW-1015">Disulfide bond</keyword>
<sequence>MLHFFILLFNILQYTSTNSDVTVHNHLRIVQAGDSVNFTCILSGEIRSSVAWVRQRVGEKPRLIASMYQALDVKFENEFDKRKRYFVTKDDKCFNLSITNADESDTATYYCVTYTFNFIFGEGTDLIVKGGELSIDSDHQRPASDPEHPEESAVALQCAVVTQSCAGEHSVYWFRHESGESSPGIIYTQERRNGQCERSSDGNSTTHKCIYNLPKNNLSHYDAGIYYCAVATCGEILFGDGREVNLPDKCFQTHWTTAALIIIILSVIVTIIMATRLYKHRKKDEMYNTQHGQLMADDADALNYAALSFQQKPSTSRRPRERNSQDNSIYAHVR</sequence>
<dbReference type="PANTHER" id="PTHR19433:SF133">
    <property type="entry name" value="IMMUNE-TYPE RECEPTOR 5 PRECURSOR-RELATED"/>
    <property type="match status" value="1"/>
</dbReference>
<dbReference type="SMART" id="SM00409">
    <property type="entry name" value="IG"/>
    <property type="match status" value="2"/>
</dbReference>
<feature type="signal peptide" evidence="10">
    <location>
        <begin position="1"/>
        <end position="17"/>
    </location>
</feature>
<feature type="domain" description="Ig-like" evidence="11">
    <location>
        <begin position="150"/>
        <end position="245"/>
    </location>
</feature>
<keyword evidence="9" id="KW-1133">Transmembrane helix</keyword>
<dbReference type="Proteomes" id="UP001479290">
    <property type="component" value="Unassembled WGS sequence"/>
</dbReference>
<dbReference type="InterPro" id="IPR036179">
    <property type="entry name" value="Ig-like_dom_sf"/>
</dbReference>
<dbReference type="InterPro" id="IPR052051">
    <property type="entry name" value="TCR_complex_component"/>
</dbReference>
<dbReference type="InterPro" id="IPR013106">
    <property type="entry name" value="Ig_V-set"/>
</dbReference>
<dbReference type="EMBL" id="JAWDJR010000007">
    <property type="protein sequence ID" value="KAK9972278.1"/>
    <property type="molecule type" value="Genomic_DNA"/>
</dbReference>
<keyword evidence="7" id="KW-0325">Glycoprotein</keyword>
<dbReference type="PANTHER" id="PTHR19433">
    <property type="entry name" value="T-CELL RECEPTOR ALPHA CHAIN V REGION-RELATED"/>
    <property type="match status" value="1"/>
</dbReference>
<evidence type="ECO:0000256" key="8">
    <source>
        <dbReference type="SAM" id="MobiDB-lite"/>
    </source>
</evidence>
<dbReference type="InterPro" id="IPR007110">
    <property type="entry name" value="Ig-like_dom"/>
</dbReference>
<evidence type="ECO:0000256" key="5">
    <source>
        <dbReference type="ARBA" id="ARBA00023136"/>
    </source>
</evidence>
<evidence type="ECO:0000256" key="3">
    <source>
        <dbReference type="ARBA" id="ARBA00022729"/>
    </source>
</evidence>
<name>A0AAW2AHF3_CULAL</name>
<comment type="subcellular location">
    <subcellularLocation>
        <location evidence="1">Cell membrane</location>
    </subcellularLocation>
</comment>